<keyword evidence="2" id="KW-1185">Reference proteome</keyword>
<sequence>MYIPNAFREEDTEKLVAFMRANSFATLVSVHNHLPIASHIPLVVTVQDNVVKLTGHLAKANPHWQVFGEIESLAIFTGPHAYISPSLYEKRESVPTWNYIAVHAYGVPEIITLSDSRELMDKMIDTMIDTYGSDYKSQWHNLSDNFREGMMNGIVGFEMIVTRLEGKYKLSQNRSQNEQYNVAHALLQSADPNAQAIGAAMQQNLETSEQQ</sequence>
<evidence type="ECO:0000313" key="1">
    <source>
        <dbReference type="EMBL" id="RUR77130.1"/>
    </source>
</evidence>
<dbReference type="PIRSF" id="PIRSF010372">
    <property type="entry name" value="PaiB"/>
    <property type="match status" value="1"/>
</dbReference>
<dbReference type="PANTHER" id="PTHR35802">
    <property type="entry name" value="PROTEASE SYNTHASE AND SPORULATION PROTEIN PAI 2"/>
    <property type="match status" value="1"/>
</dbReference>
<dbReference type="SUPFAM" id="SSF50475">
    <property type="entry name" value="FMN-binding split barrel"/>
    <property type="match status" value="1"/>
</dbReference>
<dbReference type="Gene3D" id="2.30.110.10">
    <property type="entry name" value="Electron Transport, Fmn-binding Protein, Chain A"/>
    <property type="match status" value="1"/>
</dbReference>
<protein>
    <submittedName>
        <fullName evidence="1">Transcriptional regulator</fullName>
    </submittedName>
</protein>
<comment type="caution">
    <text evidence="1">The sequence shown here is derived from an EMBL/GenBank/DDBJ whole genome shotgun (WGS) entry which is preliminary data.</text>
</comment>
<reference evidence="1 2" key="1">
    <citation type="journal article" date="2019" name="Genome Biol. Evol.">
        <title>Day and night: Metabolic profiles and evolutionary relationships of six axenic non-marine cyanobacteria.</title>
        <authorList>
            <person name="Will S.E."/>
            <person name="Henke P."/>
            <person name="Boedeker C."/>
            <person name="Huang S."/>
            <person name="Brinkmann H."/>
            <person name="Rohde M."/>
            <person name="Jarek M."/>
            <person name="Friedl T."/>
            <person name="Seufert S."/>
            <person name="Schumacher M."/>
            <person name="Overmann J."/>
            <person name="Neumann-Schaal M."/>
            <person name="Petersen J."/>
        </authorList>
    </citation>
    <scope>NUCLEOTIDE SEQUENCE [LARGE SCALE GENOMIC DNA]</scope>
    <source>
        <strain evidence="1 2">PCC 6912</strain>
    </source>
</reference>
<name>A0A3S0ZQ31_CHLFR</name>
<dbReference type="OrthoDB" id="9794948at2"/>
<dbReference type="InterPro" id="IPR012349">
    <property type="entry name" value="Split_barrel_FMN-bd"/>
</dbReference>
<dbReference type="AlphaFoldDB" id="A0A3S0ZQ31"/>
<accession>A0A3S0ZQ31</accession>
<dbReference type="Pfam" id="PF04299">
    <property type="entry name" value="FMN_bind_2"/>
    <property type="match status" value="1"/>
</dbReference>
<gene>
    <name evidence="1" type="ORF">PCC6912_40890</name>
</gene>
<evidence type="ECO:0000313" key="2">
    <source>
        <dbReference type="Proteomes" id="UP000268857"/>
    </source>
</evidence>
<dbReference type="STRING" id="211165.GCA_000317285_01686"/>
<dbReference type="RefSeq" id="WP_016877221.1">
    <property type="nucleotide sequence ID" value="NZ_AJLN01000056.1"/>
</dbReference>
<dbReference type="PANTHER" id="PTHR35802:SF1">
    <property type="entry name" value="PROTEASE SYNTHASE AND SPORULATION PROTEIN PAI 2"/>
    <property type="match status" value="1"/>
</dbReference>
<dbReference type="EMBL" id="RSCJ01000018">
    <property type="protein sequence ID" value="RUR77130.1"/>
    <property type="molecule type" value="Genomic_DNA"/>
</dbReference>
<proteinExistence type="predicted"/>
<dbReference type="InterPro" id="IPR007396">
    <property type="entry name" value="TR_PAI2-type"/>
</dbReference>
<organism evidence="1 2">
    <name type="scientific">Chlorogloeopsis fritschii PCC 6912</name>
    <dbReference type="NCBI Taxonomy" id="211165"/>
    <lineage>
        <taxon>Bacteria</taxon>
        <taxon>Bacillati</taxon>
        <taxon>Cyanobacteriota</taxon>
        <taxon>Cyanophyceae</taxon>
        <taxon>Nostocales</taxon>
        <taxon>Chlorogloeopsidaceae</taxon>
        <taxon>Chlorogloeopsis</taxon>
    </lineage>
</organism>
<dbReference type="Proteomes" id="UP000268857">
    <property type="component" value="Unassembled WGS sequence"/>
</dbReference>